<proteinExistence type="predicted"/>
<protein>
    <submittedName>
        <fullName evidence="1">Uncharacterized protein</fullName>
    </submittedName>
</protein>
<name>A0A834JI19_VESGE</name>
<evidence type="ECO:0000313" key="2">
    <source>
        <dbReference type="Proteomes" id="UP000617340"/>
    </source>
</evidence>
<gene>
    <name evidence="1" type="ORF">HZH68_012631</name>
</gene>
<comment type="caution">
    <text evidence="1">The sequence shown here is derived from an EMBL/GenBank/DDBJ whole genome shotgun (WGS) entry which is preliminary data.</text>
</comment>
<keyword evidence="2" id="KW-1185">Reference proteome</keyword>
<dbReference type="AlphaFoldDB" id="A0A834JI19"/>
<accession>A0A834JI19</accession>
<dbReference type="EMBL" id="JACSDZ010000013">
    <property type="protein sequence ID" value="KAF7388689.1"/>
    <property type="molecule type" value="Genomic_DNA"/>
</dbReference>
<evidence type="ECO:0000313" key="1">
    <source>
        <dbReference type="EMBL" id="KAF7388689.1"/>
    </source>
</evidence>
<sequence>MCPLLYPFKYHLLLVEDVNQFVASEMRNYESALRCFSRIGPSMVVSSYGGSGLRLFLILRPVDPMVTMKKGDGIKLGNRSRGTREVMRDKEYLVNRNYNNYEEWPMILARLGGLDDFSTKDILST</sequence>
<dbReference type="Proteomes" id="UP000617340">
    <property type="component" value="Unassembled WGS sequence"/>
</dbReference>
<reference evidence="1" key="1">
    <citation type="journal article" date="2020" name="G3 (Bethesda)">
        <title>High-Quality Assemblies for Three Invasive Social Wasps from the &lt;i&gt;Vespula&lt;/i&gt; Genus.</title>
        <authorList>
            <person name="Harrop T.W.R."/>
            <person name="Guhlin J."/>
            <person name="McLaughlin G.M."/>
            <person name="Permina E."/>
            <person name="Stockwell P."/>
            <person name="Gilligan J."/>
            <person name="Le Lec M.F."/>
            <person name="Gruber M.A.M."/>
            <person name="Quinn O."/>
            <person name="Lovegrove M."/>
            <person name="Duncan E.J."/>
            <person name="Remnant E.J."/>
            <person name="Van Eeckhoven J."/>
            <person name="Graham B."/>
            <person name="Knapp R.A."/>
            <person name="Langford K.W."/>
            <person name="Kronenberg Z."/>
            <person name="Press M.O."/>
            <person name="Eacker S.M."/>
            <person name="Wilson-Rankin E.E."/>
            <person name="Purcell J."/>
            <person name="Lester P.J."/>
            <person name="Dearden P.K."/>
        </authorList>
    </citation>
    <scope>NUCLEOTIDE SEQUENCE</scope>
    <source>
        <strain evidence="1">Linc-1</strain>
    </source>
</reference>
<organism evidence="1 2">
    <name type="scientific">Vespula germanica</name>
    <name type="common">German yellow jacket</name>
    <name type="synonym">Paravespula germanica</name>
    <dbReference type="NCBI Taxonomy" id="30212"/>
    <lineage>
        <taxon>Eukaryota</taxon>
        <taxon>Metazoa</taxon>
        <taxon>Ecdysozoa</taxon>
        <taxon>Arthropoda</taxon>
        <taxon>Hexapoda</taxon>
        <taxon>Insecta</taxon>
        <taxon>Pterygota</taxon>
        <taxon>Neoptera</taxon>
        <taxon>Endopterygota</taxon>
        <taxon>Hymenoptera</taxon>
        <taxon>Apocrita</taxon>
        <taxon>Aculeata</taxon>
        <taxon>Vespoidea</taxon>
        <taxon>Vespidae</taxon>
        <taxon>Vespinae</taxon>
        <taxon>Vespula</taxon>
    </lineage>
</organism>